<feature type="compositionally biased region" description="Pro residues" evidence="1">
    <location>
        <begin position="91"/>
        <end position="105"/>
    </location>
</feature>
<gene>
    <name evidence="2" type="ORF">Slati_1446900</name>
</gene>
<sequence length="105" mass="11183">PKTLVQSRLIDDPSGDVSRLVAGEHGSGTLADGLNPRDFNLSEFLALANRVVDNGDAKSLAALQSLKQRWVEKFGDGESSTPIVGLKPVATQPPTPFPPPVRVPR</sequence>
<evidence type="ECO:0000256" key="1">
    <source>
        <dbReference type="SAM" id="MobiDB-lite"/>
    </source>
</evidence>
<protein>
    <submittedName>
        <fullName evidence="2">Uncharacterized protein</fullName>
    </submittedName>
</protein>
<reference evidence="2" key="1">
    <citation type="submission" date="2020-06" db="EMBL/GenBank/DDBJ databases">
        <authorList>
            <person name="Li T."/>
            <person name="Hu X."/>
            <person name="Zhang T."/>
            <person name="Song X."/>
            <person name="Zhang H."/>
            <person name="Dai N."/>
            <person name="Sheng W."/>
            <person name="Hou X."/>
            <person name="Wei L."/>
        </authorList>
    </citation>
    <scope>NUCLEOTIDE SEQUENCE</scope>
    <source>
        <strain evidence="2">KEN1</strain>
        <tissue evidence="2">Leaf</tissue>
    </source>
</reference>
<proteinExistence type="predicted"/>
<reference evidence="2" key="2">
    <citation type="journal article" date="2024" name="Plant">
        <title>Genomic evolution and insights into agronomic trait innovations of Sesamum species.</title>
        <authorList>
            <person name="Miao H."/>
            <person name="Wang L."/>
            <person name="Qu L."/>
            <person name="Liu H."/>
            <person name="Sun Y."/>
            <person name="Le M."/>
            <person name="Wang Q."/>
            <person name="Wei S."/>
            <person name="Zheng Y."/>
            <person name="Lin W."/>
            <person name="Duan Y."/>
            <person name="Cao H."/>
            <person name="Xiong S."/>
            <person name="Wang X."/>
            <person name="Wei L."/>
            <person name="Li C."/>
            <person name="Ma Q."/>
            <person name="Ju M."/>
            <person name="Zhao R."/>
            <person name="Li G."/>
            <person name="Mu C."/>
            <person name="Tian Q."/>
            <person name="Mei H."/>
            <person name="Zhang T."/>
            <person name="Gao T."/>
            <person name="Zhang H."/>
        </authorList>
    </citation>
    <scope>NUCLEOTIDE SEQUENCE</scope>
    <source>
        <strain evidence="2">KEN1</strain>
    </source>
</reference>
<name>A0AAW2X9P8_9LAMI</name>
<organism evidence="2">
    <name type="scientific">Sesamum latifolium</name>
    <dbReference type="NCBI Taxonomy" id="2727402"/>
    <lineage>
        <taxon>Eukaryota</taxon>
        <taxon>Viridiplantae</taxon>
        <taxon>Streptophyta</taxon>
        <taxon>Embryophyta</taxon>
        <taxon>Tracheophyta</taxon>
        <taxon>Spermatophyta</taxon>
        <taxon>Magnoliopsida</taxon>
        <taxon>eudicotyledons</taxon>
        <taxon>Gunneridae</taxon>
        <taxon>Pentapetalae</taxon>
        <taxon>asterids</taxon>
        <taxon>lamiids</taxon>
        <taxon>Lamiales</taxon>
        <taxon>Pedaliaceae</taxon>
        <taxon>Sesamum</taxon>
    </lineage>
</organism>
<comment type="caution">
    <text evidence="2">The sequence shown here is derived from an EMBL/GenBank/DDBJ whole genome shotgun (WGS) entry which is preliminary data.</text>
</comment>
<accession>A0AAW2X9P8</accession>
<dbReference type="AlphaFoldDB" id="A0AAW2X9P8"/>
<feature type="non-terminal residue" evidence="2">
    <location>
        <position position="1"/>
    </location>
</feature>
<evidence type="ECO:0000313" key="2">
    <source>
        <dbReference type="EMBL" id="KAL0448905.1"/>
    </source>
</evidence>
<dbReference type="EMBL" id="JACGWN010000005">
    <property type="protein sequence ID" value="KAL0448905.1"/>
    <property type="molecule type" value="Genomic_DNA"/>
</dbReference>
<feature type="region of interest" description="Disordered" evidence="1">
    <location>
        <begin position="76"/>
        <end position="105"/>
    </location>
</feature>